<dbReference type="GO" id="GO:0005886">
    <property type="term" value="C:plasma membrane"/>
    <property type="evidence" value="ECO:0007669"/>
    <property type="project" value="UniProtKB-SubCell"/>
</dbReference>
<keyword evidence="8" id="KW-0675">Receptor</keyword>
<feature type="transmembrane region" description="Helical" evidence="10">
    <location>
        <begin position="128"/>
        <end position="147"/>
    </location>
</feature>
<comment type="caution">
    <text evidence="11">The sequence shown here is derived from an EMBL/GenBank/DDBJ whole genome shotgun (WGS) entry which is preliminary data.</text>
</comment>
<keyword evidence="3" id="KW-0716">Sensory transduction</keyword>
<feature type="transmembrane region" description="Helical" evidence="10">
    <location>
        <begin position="176"/>
        <end position="200"/>
    </location>
</feature>
<evidence type="ECO:0000256" key="10">
    <source>
        <dbReference type="SAM" id="Phobius"/>
    </source>
</evidence>
<dbReference type="GO" id="GO:0007165">
    <property type="term" value="P:signal transduction"/>
    <property type="evidence" value="ECO:0007669"/>
    <property type="project" value="UniProtKB-KW"/>
</dbReference>
<evidence type="ECO:0000256" key="5">
    <source>
        <dbReference type="ARBA" id="ARBA00022725"/>
    </source>
</evidence>
<reference evidence="11" key="1">
    <citation type="journal article" date="2023" name="G3 (Bethesda)">
        <title>Whole genome assemblies of Zophobas morio and Tenebrio molitor.</title>
        <authorList>
            <person name="Kaur S."/>
            <person name="Stinson S.A."/>
            <person name="diCenzo G.C."/>
        </authorList>
    </citation>
    <scope>NUCLEOTIDE SEQUENCE</scope>
    <source>
        <strain evidence="11">QUZm001</strain>
    </source>
</reference>
<dbReference type="AlphaFoldDB" id="A0AA38MP55"/>
<sequence length="308" mass="35877">MEKFDWKTPIKINILKLKAVGLWPHKTYKLNLYTLWAAISFICIISAHNIFQAINIIFLLDDLKAVTSIIFLNLSELLGMLKAYYLFRNMAILKQLMLTLNSDIFQPKNQQQQELIEPNLKLWRLNYVVYWGMSLGAVFFWIAVPVLDKSVKNWQLPFSAWYPFDTKVSPNYEITYLYQAIGVIFVAISTLGVDTLIAALTMYIGAQLDLLCDNLKHLRSKNFEAEFFKCIEHHKQMLEFADNATKFFNWIVFFQFFISATSIGITMFQMTVVVPMSGEFMSLVSFELAIVVEIFMYCWFANEVMEKV</sequence>
<keyword evidence="9" id="KW-0807">Transducer</keyword>
<evidence type="ECO:0000256" key="8">
    <source>
        <dbReference type="ARBA" id="ARBA00023170"/>
    </source>
</evidence>
<gene>
    <name evidence="11" type="ORF">Zmor_007799</name>
</gene>
<dbReference type="GO" id="GO:0005549">
    <property type="term" value="F:odorant binding"/>
    <property type="evidence" value="ECO:0007669"/>
    <property type="project" value="InterPro"/>
</dbReference>
<feature type="transmembrane region" description="Helical" evidence="10">
    <location>
        <begin position="247"/>
        <end position="268"/>
    </location>
</feature>
<dbReference type="PANTHER" id="PTHR21137">
    <property type="entry name" value="ODORANT RECEPTOR"/>
    <property type="match status" value="1"/>
</dbReference>
<evidence type="ECO:0000313" key="12">
    <source>
        <dbReference type="Proteomes" id="UP001168821"/>
    </source>
</evidence>
<dbReference type="PANTHER" id="PTHR21137:SF35">
    <property type="entry name" value="ODORANT RECEPTOR 19A-RELATED"/>
    <property type="match status" value="1"/>
</dbReference>
<evidence type="ECO:0008006" key="13">
    <source>
        <dbReference type="Google" id="ProtNLM"/>
    </source>
</evidence>
<dbReference type="InterPro" id="IPR004117">
    <property type="entry name" value="7tm6_olfct_rcpt"/>
</dbReference>
<evidence type="ECO:0000256" key="2">
    <source>
        <dbReference type="ARBA" id="ARBA00022475"/>
    </source>
</evidence>
<evidence type="ECO:0000313" key="11">
    <source>
        <dbReference type="EMBL" id="KAJ3663546.1"/>
    </source>
</evidence>
<feature type="transmembrane region" description="Helical" evidence="10">
    <location>
        <begin position="66"/>
        <end position="87"/>
    </location>
</feature>
<keyword evidence="7 10" id="KW-0472">Membrane</keyword>
<keyword evidence="2" id="KW-1003">Cell membrane</keyword>
<evidence type="ECO:0000256" key="9">
    <source>
        <dbReference type="ARBA" id="ARBA00023224"/>
    </source>
</evidence>
<keyword evidence="4 10" id="KW-0812">Transmembrane</keyword>
<evidence type="ECO:0000256" key="3">
    <source>
        <dbReference type="ARBA" id="ARBA00022606"/>
    </source>
</evidence>
<keyword evidence="6 10" id="KW-1133">Transmembrane helix</keyword>
<evidence type="ECO:0000256" key="4">
    <source>
        <dbReference type="ARBA" id="ARBA00022692"/>
    </source>
</evidence>
<protein>
    <recommendedName>
        <fullName evidence="13">7tm 6 domain containing protein</fullName>
    </recommendedName>
</protein>
<dbReference type="GO" id="GO:0004984">
    <property type="term" value="F:olfactory receptor activity"/>
    <property type="evidence" value="ECO:0007669"/>
    <property type="project" value="InterPro"/>
</dbReference>
<comment type="subcellular location">
    <subcellularLocation>
        <location evidence="1">Cell membrane</location>
        <topology evidence="1">Multi-pass membrane protein</topology>
    </subcellularLocation>
</comment>
<name>A0AA38MP55_9CUCU</name>
<dbReference type="Proteomes" id="UP001168821">
    <property type="component" value="Unassembled WGS sequence"/>
</dbReference>
<accession>A0AA38MP55</accession>
<feature type="transmembrane region" description="Helical" evidence="10">
    <location>
        <begin position="280"/>
        <end position="300"/>
    </location>
</feature>
<evidence type="ECO:0000256" key="7">
    <source>
        <dbReference type="ARBA" id="ARBA00023136"/>
    </source>
</evidence>
<keyword evidence="5" id="KW-0552">Olfaction</keyword>
<proteinExistence type="predicted"/>
<dbReference type="EMBL" id="JALNTZ010000002">
    <property type="protein sequence ID" value="KAJ3663546.1"/>
    <property type="molecule type" value="Genomic_DNA"/>
</dbReference>
<keyword evidence="12" id="KW-1185">Reference proteome</keyword>
<feature type="transmembrane region" description="Helical" evidence="10">
    <location>
        <begin position="35"/>
        <end position="60"/>
    </location>
</feature>
<evidence type="ECO:0000256" key="1">
    <source>
        <dbReference type="ARBA" id="ARBA00004651"/>
    </source>
</evidence>
<organism evidence="11 12">
    <name type="scientific">Zophobas morio</name>
    <dbReference type="NCBI Taxonomy" id="2755281"/>
    <lineage>
        <taxon>Eukaryota</taxon>
        <taxon>Metazoa</taxon>
        <taxon>Ecdysozoa</taxon>
        <taxon>Arthropoda</taxon>
        <taxon>Hexapoda</taxon>
        <taxon>Insecta</taxon>
        <taxon>Pterygota</taxon>
        <taxon>Neoptera</taxon>
        <taxon>Endopterygota</taxon>
        <taxon>Coleoptera</taxon>
        <taxon>Polyphaga</taxon>
        <taxon>Cucujiformia</taxon>
        <taxon>Tenebrionidae</taxon>
        <taxon>Zophobas</taxon>
    </lineage>
</organism>
<dbReference type="Pfam" id="PF02949">
    <property type="entry name" value="7tm_6"/>
    <property type="match status" value="1"/>
</dbReference>
<evidence type="ECO:0000256" key="6">
    <source>
        <dbReference type="ARBA" id="ARBA00022989"/>
    </source>
</evidence>